<dbReference type="OrthoDB" id="9805423at2"/>
<name>A0A3P7P7J7_9FIRM</name>
<dbReference type="KEGG" id="cbar:PATL70BA_0345"/>
<sequence>MAVRGFFTTNNVQLSYNDFGGNGSPLIALAKSWPKRFSTIKQIRDFLKNNNITDNTYFLESVLEEKRDGDLDLMGNILHNLKSC</sequence>
<proteinExistence type="predicted"/>
<reference evidence="1 2" key="1">
    <citation type="submission" date="2018-09" db="EMBL/GenBank/DDBJ databases">
        <authorList>
            <person name="Postec A."/>
        </authorList>
    </citation>
    <scope>NUCLEOTIDE SEQUENCE [LARGE SCALE GENOMIC DNA]</scope>
    <source>
        <strain evidence="1">70B-A</strain>
    </source>
</reference>
<evidence type="ECO:0000313" key="2">
    <source>
        <dbReference type="Proteomes" id="UP000279029"/>
    </source>
</evidence>
<accession>A0A3P7P7J7</accession>
<dbReference type="RefSeq" id="WP_125135747.1">
    <property type="nucleotide sequence ID" value="NZ_LR130778.1"/>
</dbReference>
<protein>
    <submittedName>
        <fullName evidence="1">Uncharacterized protein</fullName>
    </submittedName>
</protein>
<dbReference type="EMBL" id="LR130778">
    <property type="protein sequence ID" value="VDN46193.1"/>
    <property type="molecule type" value="Genomic_DNA"/>
</dbReference>
<gene>
    <name evidence="1" type="ORF">PATL70BA_0345</name>
</gene>
<evidence type="ECO:0000313" key="1">
    <source>
        <dbReference type="EMBL" id="VDN46193.1"/>
    </source>
</evidence>
<dbReference type="AlphaFoldDB" id="A0A3P7P7J7"/>
<organism evidence="1 2">
    <name type="scientific">Petrocella atlantisensis</name>
    <dbReference type="NCBI Taxonomy" id="2173034"/>
    <lineage>
        <taxon>Bacteria</taxon>
        <taxon>Bacillati</taxon>
        <taxon>Bacillota</taxon>
        <taxon>Clostridia</taxon>
        <taxon>Lachnospirales</taxon>
        <taxon>Vallitaleaceae</taxon>
        <taxon>Petrocella</taxon>
    </lineage>
</organism>
<dbReference type="Proteomes" id="UP000279029">
    <property type="component" value="Chromosome"/>
</dbReference>
<keyword evidence="2" id="KW-1185">Reference proteome</keyword>